<organism evidence="1 2">
    <name type="scientific">Diversispora eburnea</name>
    <dbReference type="NCBI Taxonomy" id="1213867"/>
    <lineage>
        <taxon>Eukaryota</taxon>
        <taxon>Fungi</taxon>
        <taxon>Fungi incertae sedis</taxon>
        <taxon>Mucoromycota</taxon>
        <taxon>Glomeromycotina</taxon>
        <taxon>Glomeromycetes</taxon>
        <taxon>Diversisporales</taxon>
        <taxon>Diversisporaceae</taxon>
        <taxon>Diversispora</taxon>
    </lineage>
</organism>
<dbReference type="AlphaFoldDB" id="A0A9N9CHR9"/>
<comment type="caution">
    <text evidence="1">The sequence shown here is derived from an EMBL/GenBank/DDBJ whole genome shotgun (WGS) entry which is preliminary data.</text>
</comment>
<reference evidence="1" key="1">
    <citation type="submission" date="2021-06" db="EMBL/GenBank/DDBJ databases">
        <authorList>
            <person name="Kallberg Y."/>
            <person name="Tangrot J."/>
            <person name="Rosling A."/>
        </authorList>
    </citation>
    <scope>NUCLEOTIDE SEQUENCE</scope>
    <source>
        <strain evidence="1">AZ414A</strain>
    </source>
</reference>
<evidence type="ECO:0000313" key="2">
    <source>
        <dbReference type="Proteomes" id="UP000789706"/>
    </source>
</evidence>
<dbReference type="OrthoDB" id="2366411at2759"/>
<feature type="non-terminal residue" evidence="1">
    <location>
        <position position="1"/>
    </location>
</feature>
<evidence type="ECO:0000313" key="1">
    <source>
        <dbReference type="EMBL" id="CAG8604157.1"/>
    </source>
</evidence>
<sequence length="199" mass="22751">MSLKKTKGSTIYQLGNISFSQASKLLQDTNIKFQYETDFNSSFSYTLSTTSSEIEELKLFIIIENKQKNNVTKTLIISPIDFDNEIPENSLSSDFNTEKIKVFHKKNKSRAVQKENLISKQMTRAQVINGLSEKYRCSIHLIPCFIINSKHLQLNLYRLQLWARKIVIHAVTISKQENTSQSLISNVLSSNNSTNSIQP</sequence>
<proteinExistence type="predicted"/>
<name>A0A9N9CHR9_9GLOM</name>
<gene>
    <name evidence="1" type="ORF">DEBURN_LOCUS9667</name>
</gene>
<dbReference type="Proteomes" id="UP000789706">
    <property type="component" value="Unassembled WGS sequence"/>
</dbReference>
<accession>A0A9N9CHR9</accession>
<keyword evidence="2" id="KW-1185">Reference proteome</keyword>
<protein>
    <submittedName>
        <fullName evidence="1">9457_t:CDS:1</fullName>
    </submittedName>
</protein>
<dbReference type="EMBL" id="CAJVPK010002003">
    <property type="protein sequence ID" value="CAG8604157.1"/>
    <property type="molecule type" value="Genomic_DNA"/>
</dbReference>